<proteinExistence type="predicted"/>
<sequence>MNRYMLTITIVAVGASCLGIGLFLEQRQVLIDSQGSTELEDSGNQKFQIEVDKQLSIGAGYLILEDNLGKSWRKLVETRLRRARALTLRR</sequence>
<gene>
    <name evidence="1" type="ORF">R1sor_009749</name>
</gene>
<protein>
    <submittedName>
        <fullName evidence="1">Uncharacterized protein</fullName>
    </submittedName>
</protein>
<evidence type="ECO:0000313" key="1">
    <source>
        <dbReference type="EMBL" id="KAL3695673.1"/>
    </source>
</evidence>
<dbReference type="PROSITE" id="PS51257">
    <property type="entry name" value="PROKAR_LIPOPROTEIN"/>
    <property type="match status" value="1"/>
</dbReference>
<comment type="caution">
    <text evidence="1">The sequence shown here is derived from an EMBL/GenBank/DDBJ whole genome shotgun (WGS) entry which is preliminary data.</text>
</comment>
<dbReference type="Proteomes" id="UP001633002">
    <property type="component" value="Unassembled WGS sequence"/>
</dbReference>
<dbReference type="AlphaFoldDB" id="A0ABD3HW01"/>
<organism evidence="1 2">
    <name type="scientific">Riccia sorocarpa</name>
    <dbReference type="NCBI Taxonomy" id="122646"/>
    <lineage>
        <taxon>Eukaryota</taxon>
        <taxon>Viridiplantae</taxon>
        <taxon>Streptophyta</taxon>
        <taxon>Embryophyta</taxon>
        <taxon>Marchantiophyta</taxon>
        <taxon>Marchantiopsida</taxon>
        <taxon>Marchantiidae</taxon>
        <taxon>Marchantiales</taxon>
        <taxon>Ricciaceae</taxon>
        <taxon>Riccia</taxon>
    </lineage>
</organism>
<accession>A0ABD3HW01</accession>
<keyword evidence="2" id="KW-1185">Reference proteome</keyword>
<reference evidence="1 2" key="1">
    <citation type="submission" date="2024-09" db="EMBL/GenBank/DDBJ databases">
        <title>Chromosome-scale assembly of Riccia sorocarpa.</title>
        <authorList>
            <person name="Paukszto L."/>
        </authorList>
    </citation>
    <scope>NUCLEOTIDE SEQUENCE [LARGE SCALE GENOMIC DNA]</scope>
    <source>
        <strain evidence="1">LP-2024</strain>
        <tissue evidence="1">Aerial parts of the thallus</tissue>
    </source>
</reference>
<dbReference type="EMBL" id="JBJQOH010000002">
    <property type="protein sequence ID" value="KAL3695673.1"/>
    <property type="molecule type" value="Genomic_DNA"/>
</dbReference>
<evidence type="ECO:0000313" key="2">
    <source>
        <dbReference type="Proteomes" id="UP001633002"/>
    </source>
</evidence>
<name>A0ABD3HW01_9MARC</name>